<gene>
    <name evidence="3" type="ORF">PtA15_3A280</name>
</gene>
<feature type="compositionally biased region" description="Polar residues" evidence="1">
    <location>
        <begin position="135"/>
        <end position="151"/>
    </location>
</feature>
<feature type="region of interest" description="Disordered" evidence="1">
    <location>
        <begin position="82"/>
        <end position="160"/>
    </location>
</feature>
<accession>A0ABY7CCS8</accession>
<evidence type="ECO:0000313" key="3">
    <source>
        <dbReference type="EMBL" id="WAQ82915.1"/>
    </source>
</evidence>
<reference evidence="3" key="1">
    <citation type="submission" date="2022-10" db="EMBL/GenBank/DDBJ databases">
        <title>Puccinia triticina Genome sequencing and assembly.</title>
        <authorList>
            <person name="Li C."/>
        </authorList>
    </citation>
    <scope>NUCLEOTIDE SEQUENCE</scope>
    <source>
        <strain evidence="3">Pt15</strain>
    </source>
</reference>
<proteinExistence type="predicted"/>
<name>A0ABY7CCS8_9BASI</name>
<keyword evidence="2" id="KW-0732">Signal</keyword>
<feature type="compositionally biased region" description="Polar residues" evidence="1">
    <location>
        <begin position="99"/>
        <end position="119"/>
    </location>
</feature>
<protein>
    <submittedName>
        <fullName evidence="3">Uncharacterized protein</fullName>
    </submittedName>
</protein>
<organism evidence="3 4">
    <name type="scientific">Puccinia triticina</name>
    <dbReference type="NCBI Taxonomy" id="208348"/>
    <lineage>
        <taxon>Eukaryota</taxon>
        <taxon>Fungi</taxon>
        <taxon>Dikarya</taxon>
        <taxon>Basidiomycota</taxon>
        <taxon>Pucciniomycotina</taxon>
        <taxon>Pucciniomycetes</taxon>
        <taxon>Pucciniales</taxon>
        <taxon>Pucciniaceae</taxon>
        <taxon>Puccinia</taxon>
    </lineage>
</organism>
<feature type="compositionally biased region" description="Polar residues" evidence="1">
    <location>
        <begin position="275"/>
        <end position="327"/>
    </location>
</feature>
<evidence type="ECO:0000313" key="4">
    <source>
        <dbReference type="Proteomes" id="UP001164743"/>
    </source>
</evidence>
<evidence type="ECO:0000256" key="2">
    <source>
        <dbReference type="SAM" id="SignalP"/>
    </source>
</evidence>
<feature type="chain" id="PRO_5047430390" evidence="2">
    <location>
        <begin position="33"/>
        <end position="489"/>
    </location>
</feature>
<feature type="compositionally biased region" description="Low complexity" evidence="1">
    <location>
        <begin position="351"/>
        <end position="377"/>
    </location>
</feature>
<keyword evidence="4" id="KW-1185">Reference proteome</keyword>
<dbReference type="Proteomes" id="UP001164743">
    <property type="component" value="Chromosome 3A"/>
</dbReference>
<feature type="compositionally biased region" description="Low complexity" evidence="1">
    <location>
        <begin position="475"/>
        <end position="489"/>
    </location>
</feature>
<sequence>MRLPATASGRASLSHFAQLIIVACLCASLLNASPLPTPSTPLTLSTQTSYPQSFSHFAKRNIVNLEEETNAVITAGHSAAETLNPTRGSASAADKVPATTDSPTLGRSTSLPNPSSHNWPNVALKTNAAPEVKGTTASPTLASTGSASQTAKTEDATAVVSTQNDAAPPPAAVVGTQHEAAPEAVVDSSVNPENDPFKLGEAKKIATTADTNSLPQDVATSHSSPTTSVAPLGEDQYPINFSKTPPLGEAQFPIDFSPDPKTNVVEKGKKIVNVDSNGASTDAEKSAQQVTGAQTTGNTPEEQVTGTQTTPKTAEVQESSRPSTAAQTDRLEEKRPPSIQVTNLNGETNSPPTEVTTPPPTEVKAAKTPTDTAAKSTEVPHESIAPEQAKEPTRWQRLKDRSHKEYLEARARRQRFTAWFSAKSQSIKKWIKKRFFTQKPAKDQQTKPKKSLLRKYLKKLRKFLGLNRKAKKANKANAQVAPEAAPHAA</sequence>
<feature type="compositionally biased region" description="Basic and acidic residues" evidence="1">
    <location>
        <begin position="388"/>
        <end position="397"/>
    </location>
</feature>
<feature type="compositionally biased region" description="Polar residues" evidence="1">
    <location>
        <begin position="339"/>
        <end position="350"/>
    </location>
</feature>
<dbReference type="PROSITE" id="PS51257">
    <property type="entry name" value="PROKAR_LIPOPROTEIN"/>
    <property type="match status" value="1"/>
</dbReference>
<dbReference type="GeneID" id="77808128"/>
<feature type="region of interest" description="Disordered" evidence="1">
    <location>
        <begin position="467"/>
        <end position="489"/>
    </location>
</feature>
<feature type="region of interest" description="Disordered" evidence="1">
    <location>
        <begin position="275"/>
        <end position="397"/>
    </location>
</feature>
<dbReference type="EMBL" id="CP110423">
    <property type="protein sequence ID" value="WAQ82915.1"/>
    <property type="molecule type" value="Genomic_DNA"/>
</dbReference>
<feature type="compositionally biased region" description="Polar residues" evidence="1">
    <location>
        <begin position="208"/>
        <end position="229"/>
    </location>
</feature>
<dbReference type="RefSeq" id="XP_053018470.1">
    <property type="nucleotide sequence ID" value="XM_053167233.1"/>
</dbReference>
<feature type="region of interest" description="Disordered" evidence="1">
    <location>
        <begin position="208"/>
        <end position="261"/>
    </location>
</feature>
<feature type="signal peptide" evidence="2">
    <location>
        <begin position="1"/>
        <end position="32"/>
    </location>
</feature>
<evidence type="ECO:0000256" key="1">
    <source>
        <dbReference type="SAM" id="MobiDB-lite"/>
    </source>
</evidence>